<accession>A0A0K2V968</accession>
<evidence type="ECO:0000256" key="1">
    <source>
        <dbReference type="SAM" id="MobiDB-lite"/>
    </source>
</evidence>
<name>A0A0K2V968_LEPSM</name>
<feature type="region of interest" description="Disordered" evidence="1">
    <location>
        <begin position="20"/>
        <end position="74"/>
    </location>
</feature>
<dbReference type="EMBL" id="HACA01029110">
    <property type="protein sequence ID" value="CDW46471.1"/>
    <property type="molecule type" value="Transcribed_RNA"/>
</dbReference>
<organism evidence="2">
    <name type="scientific">Lepeophtheirus salmonis</name>
    <name type="common">Salmon louse</name>
    <name type="synonym">Caligus salmonis</name>
    <dbReference type="NCBI Taxonomy" id="72036"/>
    <lineage>
        <taxon>Eukaryota</taxon>
        <taxon>Metazoa</taxon>
        <taxon>Ecdysozoa</taxon>
        <taxon>Arthropoda</taxon>
        <taxon>Crustacea</taxon>
        <taxon>Multicrustacea</taxon>
        <taxon>Hexanauplia</taxon>
        <taxon>Copepoda</taxon>
        <taxon>Siphonostomatoida</taxon>
        <taxon>Caligidae</taxon>
        <taxon>Lepeophtheirus</taxon>
    </lineage>
</organism>
<proteinExistence type="predicted"/>
<reference evidence="2" key="1">
    <citation type="submission" date="2014-05" db="EMBL/GenBank/DDBJ databases">
        <authorList>
            <person name="Chronopoulou M."/>
        </authorList>
    </citation>
    <scope>NUCLEOTIDE SEQUENCE</scope>
    <source>
        <tissue evidence="2">Whole organism</tissue>
    </source>
</reference>
<sequence length="93" mass="10108">MWFPVGGVEHEAVRAHVQAELRPRIDASQSSQTHLSYAETGRAQKGPSRKGDPSSRTYSWSKGTSSPNDSGSSSNYSHCYYSLKNLGANPPPI</sequence>
<dbReference type="AlphaFoldDB" id="A0A0K2V968"/>
<protein>
    <submittedName>
        <fullName evidence="2">Uncharacterized protein</fullName>
    </submittedName>
</protein>
<evidence type="ECO:0000313" key="2">
    <source>
        <dbReference type="EMBL" id="CDW46471.1"/>
    </source>
</evidence>
<feature type="compositionally biased region" description="Low complexity" evidence="1">
    <location>
        <begin position="61"/>
        <end position="74"/>
    </location>
</feature>